<reference evidence="2" key="1">
    <citation type="submission" date="2021-02" db="EMBL/GenBank/DDBJ databases">
        <authorList>
            <person name="Dougan E. K."/>
            <person name="Rhodes N."/>
            <person name="Thang M."/>
            <person name="Chan C."/>
        </authorList>
    </citation>
    <scope>NUCLEOTIDE SEQUENCE</scope>
</reference>
<evidence type="ECO:0000256" key="1">
    <source>
        <dbReference type="SAM" id="Phobius"/>
    </source>
</evidence>
<feature type="transmembrane region" description="Helical" evidence="1">
    <location>
        <begin position="78"/>
        <end position="95"/>
    </location>
</feature>
<organism evidence="2 3">
    <name type="scientific">Polarella glacialis</name>
    <name type="common">Dinoflagellate</name>
    <dbReference type="NCBI Taxonomy" id="89957"/>
    <lineage>
        <taxon>Eukaryota</taxon>
        <taxon>Sar</taxon>
        <taxon>Alveolata</taxon>
        <taxon>Dinophyceae</taxon>
        <taxon>Suessiales</taxon>
        <taxon>Suessiaceae</taxon>
        <taxon>Polarella</taxon>
    </lineage>
</organism>
<name>A0A813IXY8_POLGL</name>
<comment type="caution">
    <text evidence="2">The sequence shown here is derived from an EMBL/GenBank/DDBJ whole genome shotgun (WGS) entry which is preliminary data.</text>
</comment>
<keyword evidence="1" id="KW-0472">Membrane</keyword>
<dbReference type="Gene3D" id="1.20.144.10">
    <property type="entry name" value="Phosphatidic acid phosphatase type 2/haloperoxidase"/>
    <property type="match status" value="1"/>
</dbReference>
<evidence type="ECO:0000313" key="3">
    <source>
        <dbReference type="Proteomes" id="UP000626109"/>
    </source>
</evidence>
<feature type="transmembrane region" description="Helical" evidence="1">
    <location>
        <begin position="23"/>
        <end position="42"/>
    </location>
</feature>
<dbReference type="Proteomes" id="UP000626109">
    <property type="component" value="Unassembled WGS sequence"/>
</dbReference>
<evidence type="ECO:0008006" key="4">
    <source>
        <dbReference type="Google" id="ProtNLM"/>
    </source>
</evidence>
<sequence length="191" mass="21085">MRDEHGRAVGSCNLTCGMPSSHAAMAIGFLVLVIYDGIVRVVPSSSALQGQGEEFPTCSPMLSVTPLSRKAVMHHTEFLGYFTTWMLLLCPVPLMRVRLNDHSASQVLIGSLLGGVYAILWFNLVRWLSIRYRSQLGNSSCWGLITHNYSPVAFRIEAEKAGYEAVRLEAIRIVDAPLEELRSGSEAEDTE</sequence>
<evidence type="ECO:0000313" key="2">
    <source>
        <dbReference type="EMBL" id="CAE8660783.1"/>
    </source>
</evidence>
<gene>
    <name evidence="2" type="ORF">PGLA2088_LOCUS14269</name>
</gene>
<feature type="transmembrane region" description="Helical" evidence="1">
    <location>
        <begin position="107"/>
        <end position="125"/>
    </location>
</feature>
<dbReference type="AlphaFoldDB" id="A0A813IXY8"/>
<accession>A0A813IXY8</accession>
<proteinExistence type="predicted"/>
<keyword evidence="1" id="KW-1133">Transmembrane helix</keyword>
<keyword evidence="1" id="KW-0812">Transmembrane</keyword>
<dbReference type="EMBL" id="CAJNNW010017341">
    <property type="protein sequence ID" value="CAE8660783.1"/>
    <property type="molecule type" value="Genomic_DNA"/>
</dbReference>
<protein>
    <recommendedName>
        <fullName evidence="4">Dolichyldiphosphatase</fullName>
    </recommendedName>
</protein>